<accession>K1QS58</accession>
<organism evidence="1">
    <name type="scientific">Magallana gigas</name>
    <name type="common">Pacific oyster</name>
    <name type="synonym">Crassostrea gigas</name>
    <dbReference type="NCBI Taxonomy" id="29159"/>
    <lineage>
        <taxon>Eukaryota</taxon>
        <taxon>Metazoa</taxon>
        <taxon>Spiralia</taxon>
        <taxon>Lophotrochozoa</taxon>
        <taxon>Mollusca</taxon>
        <taxon>Bivalvia</taxon>
        <taxon>Autobranchia</taxon>
        <taxon>Pteriomorphia</taxon>
        <taxon>Ostreida</taxon>
        <taxon>Ostreoidea</taxon>
        <taxon>Ostreidae</taxon>
        <taxon>Magallana</taxon>
    </lineage>
</organism>
<dbReference type="EMBL" id="JH819118">
    <property type="protein sequence ID" value="EKC31735.1"/>
    <property type="molecule type" value="Genomic_DNA"/>
</dbReference>
<dbReference type="HOGENOM" id="CLU_2401791_0_0_1"/>
<evidence type="ECO:0000313" key="1">
    <source>
        <dbReference type="EMBL" id="EKC31735.1"/>
    </source>
</evidence>
<reference evidence="1" key="1">
    <citation type="journal article" date="2012" name="Nature">
        <title>The oyster genome reveals stress adaptation and complexity of shell formation.</title>
        <authorList>
            <person name="Zhang G."/>
            <person name="Fang X."/>
            <person name="Guo X."/>
            <person name="Li L."/>
            <person name="Luo R."/>
            <person name="Xu F."/>
            <person name="Yang P."/>
            <person name="Zhang L."/>
            <person name="Wang X."/>
            <person name="Qi H."/>
            <person name="Xiong Z."/>
            <person name="Que H."/>
            <person name="Xie Y."/>
            <person name="Holland P.W."/>
            <person name="Paps J."/>
            <person name="Zhu Y."/>
            <person name="Wu F."/>
            <person name="Chen Y."/>
            <person name="Wang J."/>
            <person name="Peng C."/>
            <person name="Meng J."/>
            <person name="Yang L."/>
            <person name="Liu J."/>
            <person name="Wen B."/>
            <person name="Zhang N."/>
            <person name="Huang Z."/>
            <person name="Zhu Q."/>
            <person name="Feng Y."/>
            <person name="Mount A."/>
            <person name="Hedgecock D."/>
            <person name="Xu Z."/>
            <person name="Liu Y."/>
            <person name="Domazet-Loso T."/>
            <person name="Du Y."/>
            <person name="Sun X."/>
            <person name="Zhang S."/>
            <person name="Liu B."/>
            <person name="Cheng P."/>
            <person name="Jiang X."/>
            <person name="Li J."/>
            <person name="Fan D."/>
            <person name="Wang W."/>
            <person name="Fu W."/>
            <person name="Wang T."/>
            <person name="Wang B."/>
            <person name="Zhang J."/>
            <person name="Peng Z."/>
            <person name="Li Y."/>
            <person name="Li N."/>
            <person name="Wang J."/>
            <person name="Chen M."/>
            <person name="He Y."/>
            <person name="Tan F."/>
            <person name="Song X."/>
            <person name="Zheng Q."/>
            <person name="Huang R."/>
            <person name="Yang H."/>
            <person name="Du X."/>
            <person name="Chen L."/>
            <person name="Yang M."/>
            <person name="Gaffney P.M."/>
            <person name="Wang S."/>
            <person name="Luo L."/>
            <person name="She Z."/>
            <person name="Ming Y."/>
            <person name="Huang W."/>
            <person name="Zhang S."/>
            <person name="Huang B."/>
            <person name="Zhang Y."/>
            <person name="Qu T."/>
            <person name="Ni P."/>
            <person name="Miao G."/>
            <person name="Wang J."/>
            <person name="Wang Q."/>
            <person name="Steinberg C.E."/>
            <person name="Wang H."/>
            <person name="Li N."/>
            <person name="Qian L."/>
            <person name="Zhang G."/>
            <person name="Li Y."/>
            <person name="Yang H."/>
            <person name="Liu X."/>
            <person name="Wang J."/>
            <person name="Yin Y."/>
            <person name="Wang J."/>
        </authorList>
    </citation>
    <scope>NUCLEOTIDE SEQUENCE [LARGE SCALE GENOMIC DNA]</scope>
    <source>
        <strain evidence="1">05x7-T-G4-1.051#20</strain>
    </source>
</reference>
<gene>
    <name evidence="1" type="ORF">CGI_10008994</name>
</gene>
<sequence length="93" mass="10395">MRILQFHLLVFVGLFCLAFADDAELQNHLDRLQNSVDHGVTSSNCEDLSVFNISCDKVAEYYIRVLQTSMCSVPQIANRCCATCSGPGHNSRR</sequence>
<proteinExistence type="predicted"/>
<name>K1QS58_MAGGI</name>
<dbReference type="AlphaFoldDB" id="K1QS58"/>
<dbReference type="InParanoid" id="K1QS58"/>
<protein>
    <submittedName>
        <fullName evidence="1">Uncharacterized protein</fullName>
    </submittedName>
</protein>